<proteinExistence type="predicted"/>
<comment type="caution">
    <text evidence="1">The sequence shown here is derived from an EMBL/GenBank/DDBJ whole genome shotgun (WGS) entry which is preliminary data.</text>
</comment>
<dbReference type="AlphaFoldDB" id="A0A0F9HD91"/>
<sequence length="59" mass="6986">MPAWMKGVYWFALNGIKLDALRVYSDCSGNICVEQWYEHHTCGDEHRPFLQEWINGLQK</sequence>
<dbReference type="EMBL" id="LAZR01015441">
    <property type="protein sequence ID" value="KKM13152.1"/>
    <property type="molecule type" value="Genomic_DNA"/>
</dbReference>
<name>A0A0F9HD91_9ZZZZ</name>
<accession>A0A0F9HD91</accession>
<organism evidence="1">
    <name type="scientific">marine sediment metagenome</name>
    <dbReference type="NCBI Taxonomy" id="412755"/>
    <lineage>
        <taxon>unclassified sequences</taxon>
        <taxon>metagenomes</taxon>
        <taxon>ecological metagenomes</taxon>
    </lineage>
</organism>
<reference evidence="1" key="1">
    <citation type="journal article" date="2015" name="Nature">
        <title>Complex archaea that bridge the gap between prokaryotes and eukaryotes.</title>
        <authorList>
            <person name="Spang A."/>
            <person name="Saw J.H."/>
            <person name="Jorgensen S.L."/>
            <person name="Zaremba-Niedzwiedzka K."/>
            <person name="Martijn J."/>
            <person name="Lind A.E."/>
            <person name="van Eijk R."/>
            <person name="Schleper C."/>
            <person name="Guy L."/>
            <person name="Ettema T.J."/>
        </authorList>
    </citation>
    <scope>NUCLEOTIDE SEQUENCE</scope>
</reference>
<gene>
    <name evidence="1" type="ORF">LCGC14_1719060</name>
</gene>
<evidence type="ECO:0000313" key="1">
    <source>
        <dbReference type="EMBL" id="KKM13152.1"/>
    </source>
</evidence>
<protein>
    <submittedName>
        <fullName evidence="1">Uncharacterized protein</fullName>
    </submittedName>
</protein>